<protein>
    <submittedName>
        <fullName evidence="8">Site-specific integrase</fullName>
    </submittedName>
</protein>
<evidence type="ECO:0000313" key="8">
    <source>
        <dbReference type="EMBL" id="QSO45448.1"/>
    </source>
</evidence>
<evidence type="ECO:0000256" key="2">
    <source>
        <dbReference type="ARBA" id="ARBA00022908"/>
    </source>
</evidence>
<sequence length="293" mass="33542">MSDNEQVLRRMEEDIQLRGLSPKTLEVYVSHARIFLDYCHRPVDDLDTEDIRRFLTHLIREKNLSAKTVNIYGASIRFLFAVTLNRALNYLQIPRQKERKALPEVLTKEEVSSILQSCENIKHKAMLMTVYSSGLRVSEAAALKIQHIDSKNMRVFVRNGKGGKDRYTLLSEGCLSVLREYWKAYRPRHPEGWLFLGTYNVRHITPTGIAYAFNEAVKRAHITKNVSIHTLRHSFATHLLEDEASLLQIKDLLGHASIKSTTVYLHLANVTAGVRSPLDTFPANLRQETPLHA</sequence>
<keyword evidence="9" id="KW-1185">Reference proteome</keyword>
<evidence type="ECO:0000259" key="6">
    <source>
        <dbReference type="PROSITE" id="PS51898"/>
    </source>
</evidence>
<dbReference type="InterPro" id="IPR011010">
    <property type="entry name" value="DNA_brk_join_enz"/>
</dbReference>
<evidence type="ECO:0000259" key="7">
    <source>
        <dbReference type="PROSITE" id="PS51900"/>
    </source>
</evidence>
<keyword evidence="2" id="KW-0229">DNA integration</keyword>
<keyword evidence="3 5" id="KW-0238">DNA-binding</keyword>
<dbReference type="GO" id="GO:0015074">
    <property type="term" value="P:DNA integration"/>
    <property type="evidence" value="ECO:0007669"/>
    <property type="project" value="UniProtKB-KW"/>
</dbReference>
<dbReference type="PROSITE" id="PS51898">
    <property type="entry name" value="TYR_RECOMBINASE"/>
    <property type="match status" value="1"/>
</dbReference>
<gene>
    <name evidence="8" type="ORF">JZ786_12760</name>
</gene>
<dbReference type="InterPro" id="IPR013762">
    <property type="entry name" value="Integrase-like_cat_sf"/>
</dbReference>
<dbReference type="Gene3D" id="1.10.150.130">
    <property type="match status" value="1"/>
</dbReference>
<feature type="domain" description="Core-binding (CB)" evidence="7">
    <location>
        <begin position="1"/>
        <end position="84"/>
    </location>
</feature>
<dbReference type="GO" id="GO:0003677">
    <property type="term" value="F:DNA binding"/>
    <property type="evidence" value="ECO:0007669"/>
    <property type="project" value="UniProtKB-UniRule"/>
</dbReference>
<evidence type="ECO:0000256" key="5">
    <source>
        <dbReference type="PROSITE-ProRule" id="PRU01248"/>
    </source>
</evidence>
<dbReference type="Proteomes" id="UP000663505">
    <property type="component" value="Chromosome"/>
</dbReference>
<dbReference type="PANTHER" id="PTHR30349:SF41">
    <property type="entry name" value="INTEGRASE_RECOMBINASE PROTEIN MJ0367-RELATED"/>
    <property type="match status" value="1"/>
</dbReference>
<keyword evidence="4" id="KW-0233">DNA recombination</keyword>
<dbReference type="InterPro" id="IPR004107">
    <property type="entry name" value="Integrase_SAM-like_N"/>
</dbReference>
<dbReference type="AlphaFoldDB" id="A0A9X7VUL8"/>
<dbReference type="InterPro" id="IPR010998">
    <property type="entry name" value="Integrase_recombinase_N"/>
</dbReference>
<dbReference type="Pfam" id="PF13495">
    <property type="entry name" value="Phage_int_SAM_4"/>
    <property type="match status" value="1"/>
</dbReference>
<dbReference type="RefSeq" id="WP_206654816.1">
    <property type="nucleotide sequence ID" value="NZ_CP071182.1"/>
</dbReference>
<evidence type="ECO:0000256" key="4">
    <source>
        <dbReference type="ARBA" id="ARBA00023172"/>
    </source>
</evidence>
<accession>A0A9X7VUL8</accession>
<dbReference type="Pfam" id="PF00589">
    <property type="entry name" value="Phage_integrase"/>
    <property type="match status" value="1"/>
</dbReference>
<dbReference type="PROSITE" id="PS51900">
    <property type="entry name" value="CB"/>
    <property type="match status" value="1"/>
</dbReference>
<proteinExistence type="inferred from homology"/>
<dbReference type="InterPro" id="IPR002104">
    <property type="entry name" value="Integrase_catalytic"/>
</dbReference>
<dbReference type="Gene3D" id="1.10.443.10">
    <property type="entry name" value="Intergrase catalytic core"/>
    <property type="match status" value="1"/>
</dbReference>
<evidence type="ECO:0000313" key="9">
    <source>
        <dbReference type="Proteomes" id="UP000663505"/>
    </source>
</evidence>
<dbReference type="PANTHER" id="PTHR30349">
    <property type="entry name" value="PHAGE INTEGRASE-RELATED"/>
    <property type="match status" value="1"/>
</dbReference>
<feature type="domain" description="Tyr recombinase" evidence="6">
    <location>
        <begin position="101"/>
        <end position="279"/>
    </location>
</feature>
<dbReference type="SUPFAM" id="SSF56349">
    <property type="entry name" value="DNA breaking-rejoining enzymes"/>
    <property type="match status" value="1"/>
</dbReference>
<dbReference type="KEGG" id="afx:JZ786_12760"/>
<dbReference type="InterPro" id="IPR050090">
    <property type="entry name" value="Tyrosine_recombinase_XerCD"/>
</dbReference>
<reference evidence="8 9" key="1">
    <citation type="submission" date="2021-02" db="EMBL/GenBank/DDBJ databases">
        <title>Alicyclobacillus curvatus sp. nov. and Alicyclobacillus mengziensis sp. nov., two acidophilic bacteria isolated from acid mine drainage.</title>
        <authorList>
            <person name="Huang Y."/>
        </authorList>
    </citation>
    <scope>NUCLEOTIDE SEQUENCE [LARGE SCALE GENOMIC DNA]</scope>
    <source>
        <strain evidence="8 9">S30H14</strain>
    </source>
</reference>
<organism evidence="8 9">
    <name type="scientific">Alicyclobacillus mengziensis</name>
    <dbReference type="NCBI Taxonomy" id="2931921"/>
    <lineage>
        <taxon>Bacteria</taxon>
        <taxon>Bacillati</taxon>
        <taxon>Bacillota</taxon>
        <taxon>Bacilli</taxon>
        <taxon>Bacillales</taxon>
        <taxon>Alicyclobacillaceae</taxon>
        <taxon>Alicyclobacillus</taxon>
    </lineage>
</organism>
<dbReference type="InterPro" id="IPR044068">
    <property type="entry name" value="CB"/>
</dbReference>
<comment type="similarity">
    <text evidence="1">Belongs to the 'phage' integrase family.</text>
</comment>
<name>A0A9X7VUL8_9BACL</name>
<evidence type="ECO:0000256" key="3">
    <source>
        <dbReference type="ARBA" id="ARBA00023125"/>
    </source>
</evidence>
<dbReference type="GO" id="GO:0006310">
    <property type="term" value="P:DNA recombination"/>
    <property type="evidence" value="ECO:0007669"/>
    <property type="project" value="UniProtKB-KW"/>
</dbReference>
<dbReference type="EMBL" id="CP071182">
    <property type="protein sequence ID" value="QSO45448.1"/>
    <property type="molecule type" value="Genomic_DNA"/>
</dbReference>
<evidence type="ECO:0000256" key="1">
    <source>
        <dbReference type="ARBA" id="ARBA00008857"/>
    </source>
</evidence>